<dbReference type="Pfam" id="PF12001">
    <property type="entry name" value="DUF3496"/>
    <property type="match status" value="1"/>
</dbReference>
<dbReference type="AlphaFoldDB" id="A0A5N3UM11"/>
<comment type="caution">
    <text evidence="2">The sequence shown here is derived from an EMBL/GenBank/DDBJ whole genome shotgun (WGS) entry which is preliminary data.</text>
</comment>
<name>A0A5N3UM11_MUNMU</name>
<evidence type="ECO:0000259" key="1">
    <source>
        <dbReference type="Pfam" id="PF12001"/>
    </source>
</evidence>
<evidence type="ECO:0000313" key="2">
    <source>
        <dbReference type="EMBL" id="KAB0337707.1"/>
    </source>
</evidence>
<evidence type="ECO:0000313" key="3">
    <source>
        <dbReference type="Proteomes" id="UP000326458"/>
    </source>
</evidence>
<dbReference type="Proteomes" id="UP000326458">
    <property type="component" value="Unassembled WGS sequence"/>
</dbReference>
<protein>
    <recommendedName>
        <fullName evidence="1">DUF3496 domain-containing protein</fullName>
    </recommendedName>
</protein>
<reference evidence="2 3" key="1">
    <citation type="submission" date="2019-06" db="EMBL/GenBank/DDBJ databases">
        <title>Discovery of a novel chromosome fission-fusion reversal in muntjac.</title>
        <authorList>
            <person name="Mudd A.B."/>
            <person name="Bredeson J.V."/>
            <person name="Baum R."/>
            <person name="Hockemeyer D."/>
            <person name="Rokhsar D.S."/>
        </authorList>
    </citation>
    <scope>NUCLEOTIDE SEQUENCE [LARGE SCALE GENOMIC DNA]</scope>
    <source>
        <strain evidence="2">UTSW_UCB_Mm</strain>
        <tissue evidence="2">Fibroblast cell line</tissue>
    </source>
</reference>
<gene>
    <name evidence="2" type="ORF">FD754_025032</name>
</gene>
<organism evidence="2 3">
    <name type="scientific">Muntiacus muntjak</name>
    <name type="common">Barking deer</name>
    <name type="synonym">Indian muntjac</name>
    <dbReference type="NCBI Taxonomy" id="9888"/>
    <lineage>
        <taxon>Eukaryota</taxon>
        <taxon>Metazoa</taxon>
        <taxon>Chordata</taxon>
        <taxon>Craniata</taxon>
        <taxon>Vertebrata</taxon>
        <taxon>Euteleostomi</taxon>
        <taxon>Mammalia</taxon>
        <taxon>Eutheria</taxon>
        <taxon>Laurasiatheria</taxon>
        <taxon>Artiodactyla</taxon>
        <taxon>Ruminantia</taxon>
        <taxon>Pecora</taxon>
        <taxon>Cervidae</taxon>
        <taxon>Muntiacinae</taxon>
        <taxon>Muntiacus</taxon>
    </lineage>
</organism>
<accession>A0A5N3UM11</accession>
<dbReference type="EMBL" id="VCEA01007512">
    <property type="protein sequence ID" value="KAB0337707.1"/>
    <property type="molecule type" value="Genomic_DNA"/>
</dbReference>
<proteinExistence type="predicted"/>
<dbReference type="InterPro" id="IPR021885">
    <property type="entry name" value="DUF3496"/>
</dbReference>
<keyword evidence="3" id="KW-1185">Reference proteome</keyword>
<sequence>MKGWPRKFEKLEKESKKLDQEVVKLKSHTELKMIERTQVEQYKREIEERVRQDLAEKWKEVYLFLQMEKYKKLYLGELEVRKSLENELDKKGKLASQSLLEGTLRKMSNKISW</sequence>
<feature type="domain" description="DUF3496" evidence="1">
    <location>
        <begin position="66"/>
        <end position="92"/>
    </location>
</feature>